<dbReference type="SMART" id="SM00245">
    <property type="entry name" value="TSPc"/>
    <property type="match status" value="1"/>
</dbReference>
<reference evidence="3" key="1">
    <citation type="submission" date="2023-03" db="EMBL/GenBank/DDBJ databases">
        <title>Andean soil-derived lignocellulolytic bacterial consortium as a source of novel taxa and putative plastic-active enzymes.</title>
        <authorList>
            <person name="Diaz-Garcia L."/>
            <person name="Chuvochina M."/>
            <person name="Feuerriegel G."/>
            <person name="Bunk B."/>
            <person name="Sproer C."/>
            <person name="Streit W.R."/>
            <person name="Rodriguez L.M."/>
            <person name="Overmann J."/>
            <person name="Jimenez D.J."/>
        </authorList>
    </citation>
    <scope>NUCLEOTIDE SEQUENCE</scope>
    <source>
        <strain evidence="3">MAG 7</strain>
    </source>
</reference>
<dbReference type="PANTHER" id="PTHR32060:SF30">
    <property type="entry name" value="CARBOXY-TERMINAL PROCESSING PROTEASE CTPA"/>
    <property type="match status" value="1"/>
</dbReference>
<dbReference type="InterPro" id="IPR036034">
    <property type="entry name" value="PDZ_sf"/>
</dbReference>
<dbReference type="CDD" id="cd07561">
    <property type="entry name" value="Peptidase_S41_CPP_like"/>
    <property type="match status" value="1"/>
</dbReference>
<dbReference type="PROSITE" id="PS51257">
    <property type="entry name" value="PROKAR_LIPOPROTEIN"/>
    <property type="match status" value="1"/>
</dbReference>
<sequence>MRSSLFLLILLAALAAVSCNKKNDKGGGSTSDKDKLLDSSLFYARELYLWYDQIPTTFNPRNYDDPNEVMEAIRPYSKETGFSSAVDRWSFAVTEEEWNDISQGIAGDFGLGVFFASNSDLRVSYVEKASPAGAATIKRGWRIKKINNMTSISTNYVDAIVDAIFYSSNGTFVFGRDNKADTTITLTATTYVEQPIILDTIYTTGNGKAGYLVYNSFLGDTTRTKQAFADIFTEWSQEGVTDAIIDLRYNGGGYVLLQDELANYLVNSSGNNQVMEKQVFNKKLTSWNETTNFRKKGSLNLSRLFVIVSQNTASASELLINSLRPFLNVQLVGPSNTHGKAVGYFGYPVEDWLIFPVSFRTLNKNNEGNYFDGFTPNAQVADGLDKNWGDVTENCLAAALRYINTGVYTQSVGTNGNRTGQTEIRELLPPNKELGKTRFKGAVAGIRQLP</sequence>
<dbReference type="SUPFAM" id="SSF52096">
    <property type="entry name" value="ClpP/crotonase"/>
    <property type="match status" value="1"/>
</dbReference>
<dbReference type="SUPFAM" id="SSF50156">
    <property type="entry name" value="PDZ domain-like"/>
    <property type="match status" value="1"/>
</dbReference>
<dbReference type="PANTHER" id="PTHR32060">
    <property type="entry name" value="TAIL-SPECIFIC PROTEASE"/>
    <property type="match status" value="1"/>
</dbReference>
<feature type="signal peptide" evidence="1">
    <location>
        <begin position="1"/>
        <end position="18"/>
    </location>
</feature>
<feature type="chain" id="PRO_5042568210" evidence="1">
    <location>
        <begin position="19"/>
        <end position="450"/>
    </location>
</feature>
<feature type="domain" description="Tail specific protease" evidence="2">
    <location>
        <begin position="179"/>
        <end position="381"/>
    </location>
</feature>
<dbReference type="Gene3D" id="2.30.42.10">
    <property type="match status" value="1"/>
</dbReference>
<dbReference type="GO" id="GO:0004175">
    <property type="term" value="F:endopeptidase activity"/>
    <property type="evidence" value="ECO:0007669"/>
    <property type="project" value="TreeGrafter"/>
</dbReference>
<dbReference type="AlphaFoldDB" id="A0AAJ5WR73"/>
<organism evidence="3 4">
    <name type="scientific">Candidatus Pseudobacter hemicellulosilyticus</name>
    <dbReference type="NCBI Taxonomy" id="3121375"/>
    <lineage>
        <taxon>Bacteria</taxon>
        <taxon>Pseudomonadati</taxon>
        <taxon>Bacteroidota</taxon>
        <taxon>Chitinophagia</taxon>
        <taxon>Chitinophagales</taxon>
        <taxon>Chitinophagaceae</taxon>
        <taxon>Pseudobacter</taxon>
    </lineage>
</organism>
<dbReference type="Pfam" id="PF18294">
    <property type="entry name" value="Pept_S41_N"/>
    <property type="match status" value="1"/>
</dbReference>
<evidence type="ECO:0000313" key="3">
    <source>
        <dbReference type="EMBL" id="WEK35829.1"/>
    </source>
</evidence>
<dbReference type="GO" id="GO:0030288">
    <property type="term" value="C:outer membrane-bounded periplasmic space"/>
    <property type="evidence" value="ECO:0007669"/>
    <property type="project" value="TreeGrafter"/>
</dbReference>
<dbReference type="EMBL" id="CP119311">
    <property type="protein sequence ID" value="WEK35829.1"/>
    <property type="molecule type" value="Genomic_DNA"/>
</dbReference>
<dbReference type="GO" id="GO:0006508">
    <property type="term" value="P:proteolysis"/>
    <property type="evidence" value="ECO:0007669"/>
    <property type="project" value="InterPro"/>
</dbReference>
<dbReference type="InterPro" id="IPR041613">
    <property type="entry name" value="Pept_S41_N"/>
</dbReference>
<dbReference type="InterPro" id="IPR029045">
    <property type="entry name" value="ClpP/crotonase-like_dom_sf"/>
</dbReference>
<name>A0AAJ5WR73_9BACT</name>
<dbReference type="Pfam" id="PF03572">
    <property type="entry name" value="Peptidase_S41"/>
    <property type="match status" value="1"/>
</dbReference>
<dbReference type="Proteomes" id="UP001220610">
    <property type="component" value="Chromosome"/>
</dbReference>
<evidence type="ECO:0000259" key="2">
    <source>
        <dbReference type="SMART" id="SM00245"/>
    </source>
</evidence>
<dbReference type="GO" id="GO:0008236">
    <property type="term" value="F:serine-type peptidase activity"/>
    <property type="evidence" value="ECO:0007669"/>
    <property type="project" value="InterPro"/>
</dbReference>
<dbReference type="Gene3D" id="3.90.226.10">
    <property type="entry name" value="2-enoyl-CoA Hydratase, Chain A, domain 1"/>
    <property type="match status" value="1"/>
</dbReference>
<dbReference type="Gene3D" id="3.30.750.170">
    <property type="match status" value="1"/>
</dbReference>
<evidence type="ECO:0000313" key="4">
    <source>
        <dbReference type="Proteomes" id="UP001220610"/>
    </source>
</evidence>
<gene>
    <name evidence="3" type="ORF">P0Y53_25360</name>
</gene>
<dbReference type="InterPro" id="IPR005151">
    <property type="entry name" value="Tail-specific_protease"/>
</dbReference>
<protein>
    <submittedName>
        <fullName evidence="3">S41 family peptidase</fullName>
    </submittedName>
</protein>
<dbReference type="GO" id="GO:0007165">
    <property type="term" value="P:signal transduction"/>
    <property type="evidence" value="ECO:0007669"/>
    <property type="project" value="TreeGrafter"/>
</dbReference>
<keyword evidence="1" id="KW-0732">Signal</keyword>
<evidence type="ECO:0000256" key="1">
    <source>
        <dbReference type="SAM" id="SignalP"/>
    </source>
</evidence>
<proteinExistence type="predicted"/>
<accession>A0AAJ5WR73</accession>